<evidence type="ECO:0000313" key="5">
    <source>
        <dbReference type="EMBL" id="SCS26648.1"/>
    </source>
</evidence>
<dbReference type="SUPFAM" id="SSF52540">
    <property type="entry name" value="P-loop containing nucleoside triphosphate hydrolases"/>
    <property type="match status" value="2"/>
</dbReference>
<dbReference type="InterPro" id="IPR027417">
    <property type="entry name" value="P-loop_NTPase"/>
</dbReference>
<evidence type="ECO:0000313" key="6">
    <source>
        <dbReference type="Proteomes" id="UP000095768"/>
    </source>
</evidence>
<dbReference type="PANTHER" id="PTHR19211">
    <property type="entry name" value="ATP-BINDING TRANSPORT PROTEIN-RELATED"/>
    <property type="match status" value="1"/>
</dbReference>
<organism evidence="5 6">
    <name type="scientific">Staphylococcus caeli</name>
    <dbReference type="NCBI Taxonomy" id="2201815"/>
    <lineage>
        <taxon>Bacteria</taxon>
        <taxon>Bacillati</taxon>
        <taxon>Bacillota</taxon>
        <taxon>Bacilli</taxon>
        <taxon>Bacillales</taxon>
        <taxon>Staphylococcaceae</taxon>
        <taxon>Staphylococcus</taxon>
    </lineage>
</organism>
<evidence type="ECO:0000259" key="4">
    <source>
        <dbReference type="PROSITE" id="PS50893"/>
    </source>
</evidence>
<evidence type="ECO:0000256" key="1">
    <source>
        <dbReference type="ARBA" id="ARBA00022737"/>
    </source>
</evidence>
<keyword evidence="2" id="KW-0547">Nucleotide-binding</keyword>
<dbReference type="CDD" id="cd03221">
    <property type="entry name" value="ABCF_EF-3"/>
    <property type="match status" value="1"/>
</dbReference>
<dbReference type="NCBIfam" id="NF000355">
    <property type="entry name" value="ribo_prot_ABC_F"/>
    <property type="match status" value="1"/>
</dbReference>
<evidence type="ECO:0000256" key="2">
    <source>
        <dbReference type="ARBA" id="ARBA00022741"/>
    </source>
</evidence>
<feature type="domain" description="ABC transporter" evidence="4">
    <location>
        <begin position="317"/>
        <end position="530"/>
    </location>
</feature>
<dbReference type="InterPro" id="IPR003593">
    <property type="entry name" value="AAA+_ATPase"/>
</dbReference>
<dbReference type="AlphaFoldDB" id="A0A1D4GNW1"/>
<feature type="domain" description="ABC transporter" evidence="4">
    <location>
        <begin position="3"/>
        <end position="228"/>
    </location>
</feature>
<dbReference type="RefSeq" id="WP_081333933.1">
    <property type="nucleotide sequence ID" value="NZ_FMPG01000001.1"/>
</dbReference>
<dbReference type="Proteomes" id="UP000095768">
    <property type="component" value="Unassembled WGS sequence"/>
</dbReference>
<dbReference type="GO" id="GO:0005524">
    <property type="term" value="F:ATP binding"/>
    <property type="evidence" value="ECO:0007669"/>
    <property type="project" value="UniProtKB-KW"/>
</dbReference>
<dbReference type="Pfam" id="PF12848">
    <property type="entry name" value="ABC_tran_Xtn"/>
    <property type="match status" value="1"/>
</dbReference>
<keyword evidence="3" id="KW-0067">ATP-binding</keyword>
<dbReference type="FunFam" id="3.40.50.300:FF:000011">
    <property type="entry name" value="Putative ABC transporter ATP-binding component"/>
    <property type="match status" value="1"/>
</dbReference>
<dbReference type="EMBL" id="FMPG01000001">
    <property type="protein sequence ID" value="SCS26648.1"/>
    <property type="molecule type" value="Genomic_DNA"/>
</dbReference>
<accession>A0A1D4GNW1</accession>
<reference evidence="5 6" key="1">
    <citation type="submission" date="2016-09" db="EMBL/GenBank/DDBJ databases">
        <authorList>
            <consortium name="Pathogen Informatics"/>
        </authorList>
    </citation>
    <scope>NUCLEOTIDE SEQUENCE [LARGE SCALE GENOMIC DNA]</scope>
    <source>
        <strain evidence="5 6">82B</strain>
    </source>
</reference>
<dbReference type="NCBIfam" id="NF000169">
    <property type="entry name" value="ABCF_Sal"/>
    <property type="match status" value="1"/>
</dbReference>
<proteinExistence type="predicted"/>
<gene>
    <name evidence="5" type="primary">yheS_1</name>
    <name evidence="5" type="ORF">SAMEA2297795_00106</name>
</gene>
<dbReference type="Pfam" id="PF00005">
    <property type="entry name" value="ABC_tran"/>
    <property type="match status" value="2"/>
</dbReference>
<dbReference type="PANTHER" id="PTHR19211:SF14">
    <property type="entry name" value="ATP-BINDING CASSETTE SUB-FAMILY F MEMBER 1"/>
    <property type="match status" value="1"/>
</dbReference>
<dbReference type="PROSITE" id="PS50893">
    <property type="entry name" value="ABC_TRANSPORTER_2"/>
    <property type="match status" value="2"/>
</dbReference>
<protein>
    <submittedName>
        <fullName evidence="5">ABC transporter ATPase</fullName>
    </submittedName>
</protein>
<sequence length="543" mass="63020">MSFYFKKKPFEQYGKTLIKDVNIDFEFGEHIAIVGDNGVGKSTLLKSLHEKYKDEAYLMQQDMQLYKKMSGLEFVLLNFPTVAKLRKQLEENVEKISDYIEMNGYEIEQSIITEAKRFQLSEQLLEQTIETLSGGQQTSIMLLRAFMSEKPLILFDEPTNHLDANMIRNLVREVNKSNQTIVFVSHHRGFINQTASQILEITQHCTRKYQGNYNQYETVKDLEVQTQIKSFEKQQKEIKMLEETIQRIKDWHNSAKSSASVRDPKQQKKLSKLAKKAKTKETQIKQKIDQKQTEMPAHEDRNYHFNAKVTMQKRYLLRIEDLTMILNSKVIYQHAHFEIKNKENILLTGPNGSGKSLLIALIRGICVPDQGQVHVTPSLKIAYFDQQNECLNYEQSPLEMVMELDGMTRSHGQTILASFGFDKDKVNQQICALSMGEKSRLQFVLLFFSNPQLLILDEPTNYFDITTQNLILNMIKNFEGQVLIVTHDTYLQSRIDATHWKVSNQQLVNVSLNERKSANLEATLKLLDDYKHIDENGHFETDN</sequence>
<keyword evidence="1" id="KW-0677">Repeat</keyword>
<dbReference type="GO" id="GO:0016887">
    <property type="term" value="F:ATP hydrolysis activity"/>
    <property type="evidence" value="ECO:0007669"/>
    <property type="project" value="InterPro"/>
</dbReference>
<dbReference type="InterPro" id="IPR032781">
    <property type="entry name" value="ABC_tran_Xtn"/>
</dbReference>
<dbReference type="Gene3D" id="3.40.50.300">
    <property type="entry name" value="P-loop containing nucleotide triphosphate hydrolases"/>
    <property type="match status" value="2"/>
</dbReference>
<dbReference type="InterPro" id="IPR050611">
    <property type="entry name" value="ABCF"/>
</dbReference>
<dbReference type="InterPro" id="IPR003439">
    <property type="entry name" value="ABC_transporter-like_ATP-bd"/>
</dbReference>
<dbReference type="SMART" id="SM00382">
    <property type="entry name" value="AAA"/>
    <property type="match status" value="2"/>
</dbReference>
<name>A0A1D4GNW1_9STAP</name>
<evidence type="ECO:0000256" key="3">
    <source>
        <dbReference type="ARBA" id="ARBA00022840"/>
    </source>
</evidence>
<dbReference type="OrthoDB" id="9760950at2"/>